<dbReference type="Pfam" id="PF10607">
    <property type="entry name" value="CTLH"/>
    <property type="match status" value="1"/>
</dbReference>
<dbReference type="InterPro" id="IPR006594">
    <property type="entry name" value="LisH"/>
</dbReference>
<organism evidence="3 4">
    <name type="scientific">Dispira parvispora</name>
    <dbReference type="NCBI Taxonomy" id="1520584"/>
    <lineage>
        <taxon>Eukaryota</taxon>
        <taxon>Fungi</taxon>
        <taxon>Fungi incertae sedis</taxon>
        <taxon>Zoopagomycota</taxon>
        <taxon>Kickxellomycotina</taxon>
        <taxon>Dimargaritomycetes</taxon>
        <taxon>Dimargaritales</taxon>
        <taxon>Dimargaritaceae</taxon>
        <taxon>Dispira</taxon>
    </lineage>
</organism>
<reference evidence="3" key="1">
    <citation type="submission" date="2022-07" db="EMBL/GenBank/DDBJ databases">
        <title>Phylogenomic reconstructions and comparative analyses of Kickxellomycotina fungi.</title>
        <authorList>
            <person name="Reynolds N.K."/>
            <person name="Stajich J.E."/>
            <person name="Barry K."/>
            <person name="Grigoriev I.V."/>
            <person name="Crous P."/>
            <person name="Smith M.E."/>
        </authorList>
    </citation>
    <scope>NUCLEOTIDE SEQUENCE</scope>
    <source>
        <strain evidence="3">RSA 1196</strain>
    </source>
</reference>
<gene>
    <name evidence="3" type="ORF">IWQ62_000397</name>
</gene>
<dbReference type="SMART" id="SM00757">
    <property type="entry name" value="CRA"/>
    <property type="match status" value="1"/>
</dbReference>
<accession>A0A9W8AUK1</accession>
<evidence type="ECO:0000313" key="4">
    <source>
        <dbReference type="Proteomes" id="UP001150925"/>
    </source>
</evidence>
<dbReference type="InterPro" id="IPR006595">
    <property type="entry name" value="CTLH_C"/>
</dbReference>
<dbReference type="PANTHER" id="PTHR12864">
    <property type="entry name" value="RAN BINDING PROTEIN 9-RELATED"/>
    <property type="match status" value="1"/>
</dbReference>
<proteinExistence type="predicted"/>
<feature type="domain" description="CTLH" evidence="2">
    <location>
        <begin position="63"/>
        <end position="120"/>
    </location>
</feature>
<dbReference type="AlphaFoldDB" id="A0A9W8AUK1"/>
<dbReference type="EMBL" id="JANBPY010000023">
    <property type="protein sequence ID" value="KAJ1969795.1"/>
    <property type="molecule type" value="Genomic_DNA"/>
</dbReference>
<dbReference type="InterPro" id="IPR013144">
    <property type="entry name" value="CRA_dom"/>
</dbReference>
<dbReference type="SMART" id="SM00667">
    <property type="entry name" value="LisH"/>
    <property type="match status" value="1"/>
</dbReference>
<sequence>MTSTHPATIISQENWEKRLGEVPVSKTEINQLIMDYLLVEGYKDAAEKFSQECGLQPGEDLETTQERMRIRFAVQAGNIEEAIERVNDLNPEILDTNPQLYFHLQQQRLIELIRSGQVEEALMFAQEELAPRGEQVPELLDELEKTMTLLAFDPKSGHTSPVGFLLDYSQRQKTAGELNAAILASMSLPSEPKLPSLVKLLDWTQSQLAEKVQFPRINNILTGELDTGTNGGDESRQPNSTI</sequence>
<dbReference type="InterPro" id="IPR024964">
    <property type="entry name" value="CTLH/CRA"/>
</dbReference>
<dbReference type="OrthoDB" id="2415936at2759"/>
<name>A0A9W8AUK1_9FUNG</name>
<dbReference type="SMART" id="SM00668">
    <property type="entry name" value="CTLH"/>
    <property type="match status" value="1"/>
</dbReference>
<dbReference type="Proteomes" id="UP001150925">
    <property type="component" value="Unassembled WGS sequence"/>
</dbReference>
<feature type="region of interest" description="Disordered" evidence="1">
    <location>
        <begin position="222"/>
        <end position="242"/>
    </location>
</feature>
<evidence type="ECO:0000259" key="2">
    <source>
        <dbReference type="PROSITE" id="PS50897"/>
    </source>
</evidence>
<evidence type="ECO:0000313" key="3">
    <source>
        <dbReference type="EMBL" id="KAJ1969795.1"/>
    </source>
</evidence>
<dbReference type="PROSITE" id="PS50896">
    <property type="entry name" value="LISH"/>
    <property type="match status" value="1"/>
</dbReference>
<comment type="caution">
    <text evidence="3">The sequence shown here is derived from an EMBL/GenBank/DDBJ whole genome shotgun (WGS) entry which is preliminary data.</text>
</comment>
<dbReference type="Pfam" id="PF08513">
    <property type="entry name" value="LisH"/>
    <property type="match status" value="1"/>
</dbReference>
<keyword evidence="4" id="KW-1185">Reference proteome</keyword>
<dbReference type="PROSITE" id="PS50897">
    <property type="entry name" value="CTLH"/>
    <property type="match status" value="1"/>
</dbReference>
<protein>
    <recommendedName>
        <fullName evidence="2">CTLH domain-containing protein</fullName>
    </recommendedName>
</protein>
<dbReference type="InterPro" id="IPR050618">
    <property type="entry name" value="Ubq-SigPath_Reg"/>
</dbReference>
<evidence type="ECO:0000256" key="1">
    <source>
        <dbReference type="SAM" id="MobiDB-lite"/>
    </source>
</evidence>